<name>A0A915J4U8_ROMCU</name>
<organism evidence="1 2">
    <name type="scientific">Romanomermis culicivorax</name>
    <name type="common">Nematode worm</name>
    <dbReference type="NCBI Taxonomy" id="13658"/>
    <lineage>
        <taxon>Eukaryota</taxon>
        <taxon>Metazoa</taxon>
        <taxon>Ecdysozoa</taxon>
        <taxon>Nematoda</taxon>
        <taxon>Enoplea</taxon>
        <taxon>Dorylaimia</taxon>
        <taxon>Mermithida</taxon>
        <taxon>Mermithoidea</taxon>
        <taxon>Mermithidae</taxon>
        <taxon>Romanomermis</taxon>
    </lineage>
</organism>
<reference evidence="2" key="1">
    <citation type="submission" date="2022-11" db="UniProtKB">
        <authorList>
            <consortium name="WormBaseParasite"/>
        </authorList>
    </citation>
    <scope>IDENTIFICATION</scope>
</reference>
<protein>
    <submittedName>
        <fullName evidence="2">Uncharacterized protein</fullName>
    </submittedName>
</protein>
<dbReference type="WBParaSite" id="nRc.2.0.1.t21487-RA">
    <property type="protein sequence ID" value="nRc.2.0.1.t21487-RA"/>
    <property type="gene ID" value="nRc.2.0.1.g21487"/>
</dbReference>
<accession>A0A915J4U8</accession>
<evidence type="ECO:0000313" key="1">
    <source>
        <dbReference type="Proteomes" id="UP000887565"/>
    </source>
</evidence>
<dbReference type="Proteomes" id="UP000887565">
    <property type="component" value="Unplaced"/>
</dbReference>
<keyword evidence="1" id="KW-1185">Reference proteome</keyword>
<evidence type="ECO:0000313" key="2">
    <source>
        <dbReference type="WBParaSite" id="nRc.2.0.1.t21487-RA"/>
    </source>
</evidence>
<dbReference type="AlphaFoldDB" id="A0A915J4U8"/>
<sequence length="122" mass="13703">MITDKHKSAIMRDPCSGWSHSKCMKLPKSVTDFYANTVERESKKHNAVLFGLPNSDGDLESVQELIDTYDRDTIDISITVRVFRDGPQLPDKPRLLKIICYNSSQTWLNSNINGGILCTLSG</sequence>
<proteinExistence type="predicted"/>